<proteinExistence type="predicted"/>
<sequence>MASKLILVTLFFAAVVAAASARPRFLAIPIEDIEFINGPAPYPGFQLPAQRVRRDANEPETASSARSSGHAHSGTDYVDYGAYTGGNGAFGWYSDHPVGNHN</sequence>
<accession>A0AAD5PMG8</accession>
<evidence type="ECO:0000313" key="4">
    <source>
        <dbReference type="Proteomes" id="UP000820818"/>
    </source>
</evidence>
<evidence type="ECO:0000256" key="1">
    <source>
        <dbReference type="SAM" id="MobiDB-lite"/>
    </source>
</evidence>
<organism evidence="3 4">
    <name type="scientific">Daphnia sinensis</name>
    <dbReference type="NCBI Taxonomy" id="1820382"/>
    <lineage>
        <taxon>Eukaryota</taxon>
        <taxon>Metazoa</taxon>
        <taxon>Ecdysozoa</taxon>
        <taxon>Arthropoda</taxon>
        <taxon>Crustacea</taxon>
        <taxon>Branchiopoda</taxon>
        <taxon>Diplostraca</taxon>
        <taxon>Cladocera</taxon>
        <taxon>Anomopoda</taxon>
        <taxon>Daphniidae</taxon>
        <taxon>Daphnia</taxon>
        <taxon>Daphnia similis group</taxon>
    </lineage>
</organism>
<feature type="region of interest" description="Disordered" evidence="1">
    <location>
        <begin position="52"/>
        <end position="74"/>
    </location>
</feature>
<evidence type="ECO:0000313" key="3">
    <source>
        <dbReference type="EMBL" id="KAI9553051.1"/>
    </source>
</evidence>
<keyword evidence="2" id="KW-0732">Signal</keyword>
<feature type="compositionally biased region" description="Low complexity" evidence="1">
    <location>
        <begin position="62"/>
        <end position="74"/>
    </location>
</feature>
<dbReference type="EMBL" id="WJBH02000009">
    <property type="protein sequence ID" value="KAI9553051.1"/>
    <property type="molecule type" value="Genomic_DNA"/>
</dbReference>
<keyword evidence="4" id="KW-1185">Reference proteome</keyword>
<protein>
    <submittedName>
        <fullName evidence="3">Uncharacterized protein</fullName>
    </submittedName>
</protein>
<name>A0AAD5PMG8_9CRUS</name>
<feature type="chain" id="PRO_5042148832" evidence="2">
    <location>
        <begin position="22"/>
        <end position="102"/>
    </location>
</feature>
<evidence type="ECO:0000256" key="2">
    <source>
        <dbReference type="SAM" id="SignalP"/>
    </source>
</evidence>
<gene>
    <name evidence="3" type="ORF">GHT06_020941</name>
</gene>
<dbReference type="AlphaFoldDB" id="A0AAD5PMG8"/>
<reference evidence="3 4" key="1">
    <citation type="submission" date="2022-05" db="EMBL/GenBank/DDBJ databases">
        <title>A multi-omics perspective on studying reproductive biology in Daphnia sinensis.</title>
        <authorList>
            <person name="Jia J."/>
        </authorList>
    </citation>
    <scope>NUCLEOTIDE SEQUENCE [LARGE SCALE GENOMIC DNA]</scope>
    <source>
        <strain evidence="3 4">WSL</strain>
    </source>
</reference>
<dbReference type="Proteomes" id="UP000820818">
    <property type="component" value="Linkage Group LG9"/>
</dbReference>
<comment type="caution">
    <text evidence="3">The sequence shown here is derived from an EMBL/GenBank/DDBJ whole genome shotgun (WGS) entry which is preliminary data.</text>
</comment>
<feature type="signal peptide" evidence="2">
    <location>
        <begin position="1"/>
        <end position="21"/>
    </location>
</feature>